<dbReference type="SUPFAM" id="SSF53223">
    <property type="entry name" value="Aminoacid dehydrogenase-like, N-terminal domain"/>
    <property type="match status" value="1"/>
</dbReference>
<dbReference type="GO" id="GO:0005829">
    <property type="term" value="C:cytosol"/>
    <property type="evidence" value="ECO:0007669"/>
    <property type="project" value="TreeGrafter"/>
</dbReference>
<gene>
    <name evidence="5" type="ORF">FPK29_02250</name>
</gene>
<name>A0A556RCA5_9BIFI</name>
<dbReference type="Pfam" id="PF08501">
    <property type="entry name" value="Shikimate_dh_N"/>
    <property type="match status" value="1"/>
</dbReference>
<dbReference type="SUPFAM" id="SSF51735">
    <property type="entry name" value="NAD(P)-binding Rossmann-fold domains"/>
    <property type="match status" value="1"/>
</dbReference>
<feature type="region of interest" description="Disordered" evidence="3">
    <location>
        <begin position="251"/>
        <end position="281"/>
    </location>
</feature>
<dbReference type="PANTHER" id="PTHR21089:SF1">
    <property type="entry name" value="BIFUNCTIONAL 3-DEHYDROQUINATE DEHYDRATASE_SHIKIMATE DEHYDROGENASE, CHLOROPLASTIC"/>
    <property type="match status" value="1"/>
</dbReference>
<accession>A0A556RCA5</accession>
<reference evidence="5 6" key="1">
    <citation type="submission" date="2019-07" db="EMBL/GenBank/DDBJ databases">
        <title>Bifidobacterium asteroides genomes.</title>
        <authorList>
            <person name="Zheng H."/>
        </authorList>
    </citation>
    <scope>NUCLEOTIDE SEQUENCE [LARGE SCALE GENOMIC DNA]</scope>
    <source>
        <strain evidence="5 6">W8111</strain>
    </source>
</reference>
<dbReference type="PANTHER" id="PTHR21089">
    <property type="entry name" value="SHIKIMATE DEHYDROGENASE"/>
    <property type="match status" value="1"/>
</dbReference>
<organism evidence="5 6">
    <name type="scientific">Bifidobacterium asteroides</name>
    <dbReference type="NCBI Taxonomy" id="1684"/>
    <lineage>
        <taxon>Bacteria</taxon>
        <taxon>Bacillati</taxon>
        <taxon>Actinomycetota</taxon>
        <taxon>Actinomycetes</taxon>
        <taxon>Bifidobacteriales</taxon>
        <taxon>Bifidobacteriaceae</taxon>
        <taxon>Bifidobacterium</taxon>
    </lineage>
</organism>
<dbReference type="InterPro" id="IPR022893">
    <property type="entry name" value="Shikimate_DH_fam"/>
</dbReference>
<feature type="domain" description="Shikimate dehydrogenase substrate binding N-terminal" evidence="4">
    <location>
        <begin position="10"/>
        <end position="92"/>
    </location>
</feature>
<feature type="compositionally biased region" description="Basic and acidic residues" evidence="3">
    <location>
        <begin position="251"/>
        <end position="261"/>
    </location>
</feature>
<dbReference type="EMBL" id="VMHJ01000001">
    <property type="protein sequence ID" value="TSJ86519.1"/>
    <property type="molecule type" value="Genomic_DNA"/>
</dbReference>
<dbReference type="InterPro" id="IPR036291">
    <property type="entry name" value="NAD(P)-bd_dom_sf"/>
</dbReference>
<evidence type="ECO:0000259" key="4">
    <source>
        <dbReference type="Pfam" id="PF08501"/>
    </source>
</evidence>
<dbReference type="InterPro" id="IPR046346">
    <property type="entry name" value="Aminoacid_DH-like_N_sf"/>
</dbReference>
<keyword evidence="2" id="KW-0057">Aromatic amino acid biosynthesis</keyword>
<dbReference type="Gene3D" id="3.40.50.10860">
    <property type="entry name" value="Leucine Dehydrogenase, chain A, domain 1"/>
    <property type="match status" value="1"/>
</dbReference>
<dbReference type="GO" id="GO:0009073">
    <property type="term" value="P:aromatic amino acid family biosynthetic process"/>
    <property type="evidence" value="ECO:0007669"/>
    <property type="project" value="UniProtKB-KW"/>
</dbReference>
<dbReference type="InterPro" id="IPR013708">
    <property type="entry name" value="Shikimate_DH-bd_N"/>
</dbReference>
<proteinExistence type="predicted"/>
<evidence type="ECO:0000313" key="6">
    <source>
        <dbReference type="Proteomes" id="UP000317536"/>
    </source>
</evidence>
<dbReference type="Proteomes" id="UP000317536">
    <property type="component" value="Unassembled WGS sequence"/>
</dbReference>
<dbReference type="GO" id="GO:0009423">
    <property type="term" value="P:chorismate biosynthetic process"/>
    <property type="evidence" value="ECO:0007669"/>
    <property type="project" value="TreeGrafter"/>
</dbReference>
<dbReference type="AlphaFoldDB" id="A0A556RCA5"/>
<comment type="pathway">
    <text evidence="1">Metabolic intermediate biosynthesis; chorismate biosynthesis; chorismate from D-erythrose 4-phosphate and phosphoenolpyruvate: step 4/7.</text>
</comment>
<comment type="caution">
    <text evidence="5">The sequence shown here is derived from an EMBL/GenBank/DDBJ whole genome shotgun (WGS) entry which is preliminary data.</text>
</comment>
<dbReference type="GO" id="GO:0050661">
    <property type="term" value="F:NADP binding"/>
    <property type="evidence" value="ECO:0007669"/>
    <property type="project" value="TreeGrafter"/>
</dbReference>
<sequence length="353" mass="37401">MNGPDRRCAVLGDPISHSLSPLLHRSAYAALGLDGWRYDRVLVDADGLADFIHGLDPSWAGLSLTMPLKSAVGALGDFSDFWSETLRVANTIVFEQGGPGKRPSLYNTDVEGIVAALLEAADRCRADEDPDDLAALLEAACQGQQDQLPDQPYGGARALVIGNGNTAESAFCALKVLGVKRIDLLARNPEHCDHMLDLASRLDLPEPTVTAMDQSEAAEKALTGADIVVSTLPSGAADPLSDLLSTIETPDAKTSETETAKADTPGFKSRTDAKPDDAIGADEGGRLGSVLLDVVYEPRPTPLMKAFCRQAGARAISGERMLLYQAVRQVALMTDRPLAAVPAAAMDRALREA</sequence>
<dbReference type="GO" id="GO:0004764">
    <property type="term" value="F:shikimate 3-dehydrogenase (NADP+) activity"/>
    <property type="evidence" value="ECO:0007669"/>
    <property type="project" value="InterPro"/>
</dbReference>
<evidence type="ECO:0000256" key="2">
    <source>
        <dbReference type="ARBA" id="ARBA00023141"/>
    </source>
</evidence>
<dbReference type="CDD" id="cd01065">
    <property type="entry name" value="NAD_bind_Shikimate_DH"/>
    <property type="match status" value="1"/>
</dbReference>
<evidence type="ECO:0000313" key="5">
    <source>
        <dbReference type="EMBL" id="TSJ86519.1"/>
    </source>
</evidence>
<dbReference type="GO" id="GO:0019632">
    <property type="term" value="P:shikimate metabolic process"/>
    <property type="evidence" value="ECO:0007669"/>
    <property type="project" value="TreeGrafter"/>
</dbReference>
<dbReference type="Gene3D" id="3.40.50.720">
    <property type="entry name" value="NAD(P)-binding Rossmann-like Domain"/>
    <property type="match status" value="1"/>
</dbReference>
<evidence type="ECO:0000256" key="3">
    <source>
        <dbReference type="SAM" id="MobiDB-lite"/>
    </source>
</evidence>
<keyword evidence="2" id="KW-0028">Amino-acid biosynthesis</keyword>
<protein>
    <submittedName>
        <fullName evidence="5">Shikimate dehydrogenase</fullName>
    </submittedName>
</protein>
<evidence type="ECO:0000256" key="1">
    <source>
        <dbReference type="ARBA" id="ARBA00004871"/>
    </source>
</evidence>